<reference evidence="8 9" key="1">
    <citation type="submission" date="2021-01" db="EMBL/GenBank/DDBJ databases">
        <title>Whole genome shotgun sequence of Planotetraspora phitsanulokensis NBRC 104273.</title>
        <authorList>
            <person name="Komaki H."/>
            <person name="Tamura T."/>
        </authorList>
    </citation>
    <scope>NUCLEOTIDE SEQUENCE [LARGE SCALE GENOMIC DNA]</scope>
    <source>
        <strain evidence="8 9">NBRC 104273</strain>
    </source>
</reference>
<dbReference type="Gene3D" id="3.40.30.10">
    <property type="entry name" value="Glutaredoxin"/>
    <property type="match status" value="1"/>
</dbReference>
<evidence type="ECO:0000256" key="4">
    <source>
        <dbReference type="ARBA" id="ARBA00023157"/>
    </source>
</evidence>
<dbReference type="Proteomes" id="UP000622547">
    <property type="component" value="Unassembled WGS sequence"/>
</dbReference>
<dbReference type="InterPro" id="IPR012336">
    <property type="entry name" value="Thioredoxin-like_fold"/>
</dbReference>
<sequence>MIAALAVIAVSLAANLSRQEPGIAARADAIEQLVTLRPDGSVMLARPGVVRPVLEVYEDFQCPVCQEFERGNGKVARQAVLRGEIVLLIHPMTIFSESPMHENSHRALSASLCVTDPEKWLAYHDALYAGQPAETQDGGFAVPELVALAEKHGIPTDDFAACLTSEETSDKADEMSRTALSKAVQGTPTVRVDGQDIDWSAPWGGAEPEQQATTV</sequence>
<dbReference type="SUPFAM" id="SSF52833">
    <property type="entry name" value="Thioredoxin-like"/>
    <property type="match status" value="1"/>
</dbReference>
<name>A0A8J3UIR8_9ACTN</name>
<evidence type="ECO:0000256" key="6">
    <source>
        <dbReference type="SAM" id="MobiDB-lite"/>
    </source>
</evidence>
<organism evidence="8 9">
    <name type="scientific">Planotetraspora phitsanulokensis</name>
    <dbReference type="NCBI Taxonomy" id="575192"/>
    <lineage>
        <taxon>Bacteria</taxon>
        <taxon>Bacillati</taxon>
        <taxon>Actinomycetota</taxon>
        <taxon>Actinomycetes</taxon>
        <taxon>Streptosporangiales</taxon>
        <taxon>Streptosporangiaceae</taxon>
        <taxon>Planotetraspora</taxon>
    </lineage>
</organism>
<keyword evidence="3" id="KW-0560">Oxidoreductase</keyword>
<evidence type="ECO:0000256" key="1">
    <source>
        <dbReference type="ARBA" id="ARBA00005791"/>
    </source>
</evidence>
<dbReference type="PANTHER" id="PTHR13887:SF14">
    <property type="entry name" value="DISULFIDE BOND FORMATION PROTEIN D"/>
    <property type="match status" value="1"/>
</dbReference>
<gene>
    <name evidence="8" type="ORF">Pph01_45580</name>
</gene>
<evidence type="ECO:0000313" key="9">
    <source>
        <dbReference type="Proteomes" id="UP000622547"/>
    </source>
</evidence>
<dbReference type="AlphaFoldDB" id="A0A8J3UIR8"/>
<dbReference type="EMBL" id="BOOP01000021">
    <property type="protein sequence ID" value="GII39555.1"/>
    <property type="molecule type" value="Genomic_DNA"/>
</dbReference>
<accession>A0A8J3UIR8</accession>
<feature type="region of interest" description="Disordered" evidence="6">
    <location>
        <begin position="181"/>
        <end position="215"/>
    </location>
</feature>
<comment type="similarity">
    <text evidence="1">Belongs to the thioredoxin family. DsbA subfamily.</text>
</comment>
<dbReference type="InterPro" id="IPR036249">
    <property type="entry name" value="Thioredoxin-like_sf"/>
</dbReference>
<comment type="caution">
    <text evidence="8">The sequence shown here is derived from an EMBL/GenBank/DDBJ whole genome shotgun (WGS) entry which is preliminary data.</text>
</comment>
<evidence type="ECO:0000256" key="3">
    <source>
        <dbReference type="ARBA" id="ARBA00023002"/>
    </source>
</evidence>
<dbReference type="Pfam" id="PF13462">
    <property type="entry name" value="Thioredoxin_4"/>
    <property type="match status" value="1"/>
</dbReference>
<dbReference type="PANTHER" id="PTHR13887">
    <property type="entry name" value="GLUTATHIONE S-TRANSFERASE KAPPA"/>
    <property type="match status" value="1"/>
</dbReference>
<evidence type="ECO:0000256" key="5">
    <source>
        <dbReference type="ARBA" id="ARBA00023284"/>
    </source>
</evidence>
<evidence type="ECO:0000259" key="7">
    <source>
        <dbReference type="Pfam" id="PF13462"/>
    </source>
</evidence>
<keyword evidence="5" id="KW-0676">Redox-active center</keyword>
<keyword evidence="9" id="KW-1185">Reference proteome</keyword>
<dbReference type="CDD" id="cd02972">
    <property type="entry name" value="DsbA_family"/>
    <property type="match status" value="1"/>
</dbReference>
<proteinExistence type="inferred from homology"/>
<protein>
    <recommendedName>
        <fullName evidence="7">Thioredoxin-like fold domain-containing protein</fullName>
    </recommendedName>
</protein>
<dbReference type="GO" id="GO:0016491">
    <property type="term" value="F:oxidoreductase activity"/>
    <property type="evidence" value="ECO:0007669"/>
    <property type="project" value="UniProtKB-KW"/>
</dbReference>
<evidence type="ECO:0000256" key="2">
    <source>
        <dbReference type="ARBA" id="ARBA00022729"/>
    </source>
</evidence>
<evidence type="ECO:0000313" key="8">
    <source>
        <dbReference type="EMBL" id="GII39555.1"/>
    </source>
</evidence>
<keyword evidence="2" id="KW-0732">Signal</keyword>
<feature type="domain" description="Thioredoxin-like fold" evidence="7">
    <location>
        <begin position="53"/>
        <end position="201"/>
    </location>
</feature>
<keyword evidence="4" id="KW-1015">Disulfide bond</keyword>
<dbReference type="RefSeq" id="WP_204075143.1">
    <property type="nucleotide sequence ID" value="NZ_BAABHI010000032.1"/>
</dbReference>